<dbReference type="GO" id="GO:0016740">
    <property type="term" value="F:transferase activity"/>
    <property type="evidence" value="ECO:0007669"/>
    <property type="project" value="UniProtKB-KW"/>
</dbReference>
<dbReference type="Gene3D" id="3.30.200.20">
    <property type="entry name" value="Phosphorylase Kinase, domain 1"/>
    <property type="match status" value="1"/>
</dbReference>
<evidence type="ECO:0000259" key="1">
    <source>
        <dbReference type="Pfam" id="PF01636"/>
    </source>
</evidence>
<organism evidence="2 3">
    <name type="scientific">Streptomyces virginiae</name>
    <name type="common">Streptomyces cinnamonensis</name>
    <dbReference type="NCBI Taxonomy" id="1961"/>
    <lineage>
        <taxon>Bacteria</taxon>
        <taxon>Bacillati</taxon>
        <taxon>Actinomycetota</taxon>
        <taxon>Actinomycetes</taxon>
        <taxon>Kitasatosporales</taxon>
        <taxon>Streptomycetaceae</taxon>
        <taxon>Streptomyces</taxon>
    </lineage>
</organism>
<dbReference type="OrthoDB" id="115252at2"/>
<reference evidence="3" key="1">
    <citation type="submission" date="2015-07" db="EMBL/GenBank/DDBJ databases">
        <authorList>
            <consortium name="Consortium for Microbial Forensics and Genomics (microFORGE)"/>
            <person name="Knight B.M."/>
            <person name="Roberts D.P."/>
            <person name="Lin D."/>
            <person name="Hari K."/>
            <person name="Fletcher J."/>
            <person name="Melcher U."/>
            <person name="Blagden T."/>
            <person name="Winegar R.A."/>
        </authorList>
    </citation>
    <scope>NUCLEOTIDE SEQUENCE [LARGE SCALE GENOMIC DNA]</scope>
    <source>
        <strain evidence="3">NRRL B-1447</strain>
    </source>
</reference>
<comment type="caution">
    <text evidence="2">The sequence shown here is derived from an EMBL/GenBank/DDBJ whole genome shotgun (WGS) entry which is preliminary data.</text>
</comment>
<keyword evidence="2" id="KW-0808">Transferase</keyword>
<dbReference type="InterPro" id="IPR011009">
    <property type="entry name" value="Kinase-like_dom_sf"/>
</dbReference>
<dbReference type="EMBL" id="LGUV01000375">
    <property type="protein sequence ID" value="KOG44883.1"/>
    <property type="molecule type" value="Genomic_DNA"/>
</dbReference>
<evidence type="ECO:0000313" key="2">
    <source>
        <dbReference type="EMBL" id="KOG44883.1"/>
    </source>
</evidence>
<dbReference type="Proteomes" id="UP000037084">
    <property type="component" value="Unassembled WGS sequence"/>
</dbReference>
<gene>
    <name evidence="2" type="ORF">ADK75_33935</name>
</gene>
<proteinExistence type="predicted"/>
<dbReference type="PATRIC" id="fig|1961.12.peg.7474"/>
<feature type="domain" description="Aminoglycoside phosphotransferase" evidence="1">
    <location>
        <begin position="29"/>
        <end position="242"/>
    </location>
</feature>
<accession>A0A0L8M3C3</accession>
<sequence length="342" mass="37700">MWLRLPFGDELRAELGSPSRSRRLGSSPRSRVWRVELPGATAVVKQIVDGPDADERYAREVAALRLAARAETPVVPALLATDSGERVLVLEHLDHRRPTSDWIVDYAAALARLHATARPEDVGKLPRWQGPNQADVESFLRLAGALEVPVPLGVSGELNDLVNRLDQASGHALLHGDPCPGNDLHTDTGIRFIDFEQASLGNGLMELAYLRIGFPTCWCVTSASAPLLERAENAYREEWRTMTGSETEDGLADACAGWLLRGDALVERARRETTDHLARIPRRDWTWGTATARQRLVHRLGVVGQMSADHTSLSGVSRLSTALHQRMLARWPAIQPVPAKRP</sequence>
<dbReference type="Pfam" id="PF01636">
    <property type="entry name" value="APH"/>
    <property type="match status" value="1"/>
</dbReference>
<name>A0A0L8M3C3_STRVG</name>
<protein>
    <submittedName>
        <fullName evidence="2">Aminoglycoside phosphotransferase</fullName>
    </submittedName>
</protein>
<evidence type="ECO:0000313" key="3">
    <source>
        <dbReference type="Proteomes" id="UP000037084"/>
    </source>
</evidence>
<dbReference type="AlphaFoldDB" id="A0A0L8M3C3"/>
<dbReference type="Gene3D" id="3.90.1200.10">
    <property type="match status" value="1"/>
</dbReference>
<dbReference type="SUPFAM" id="SSF56112">
    <property type="entry name" value="Protein kinase-like (PK-like)"/>
    <property type="match status" value="1"/>
</dbReference>
<dbReference type="RefSeq" id="WP_053177052.1">
    <property type="nucleotide sequence ID" value="NZ_LGUV01000375.1"/>
</dbReference>
<dbReference type="InterPro" id="IPR002575">
    <property type="entry name" value="Aminoglycoside_PTrfase"/>
</dbReference>